<feature type="domain" description="ABC transmembrane type-1" evidence="6">
    <location>
        <begin position="58"/>
        <end position="243"/>
    </location>
</feature>
<gene>
    <name evidence="7" type="ORF">GCM10011609_67740</name>
</gene>
<evidence type="ECO:0000256" key="2">
    <source>
        <dbReference type="ARBA" id="ARBA00022692"/>
    </source>
</evidence>
<dbReference type="Pfam" id="PF00528">
    <property type="entry name" value="BPD_transp_1"/>
    <property type="match status" value="1"/>
</dbReference>
<keyword evidence="2 5" id="KW-0812">Transmembrane</keyword>
<evidence type="ECO:0000259" key="6">
    <source>
        <dbReference type="PROSITE" id="PS50928"/>
    </source>
</evidence>
<dbReference type="PANTHER" id="PTHR30614">
    <property type="entry name" value="MEMBRANE COMPONENT OF AMINO ACID ABC TRANSPORTER"/>
    <property type="match status" value="1"/>
</dbReference>
<dbReference type="PANTHER" id="PTHR30614:SF21">
    <property type="entry name" value="AMINO ACID ABC TRANSPORTER PERMEASE"/>
    <property type="match status" value="1"/>
</dbReference>
<dbReference type="InterPro" id="IPR043429">
    <property type="entry name" value="ArtM/GltK/GlnP/TcyL/YhdX-like"/>
</dbReference>
<proteinExistence type="inferred from homology"/>
<sequence length="255" mass="27853">MFDAPGPRFRRRVFWVSAVSAVVLLGLLALGLRQFASNGQLDPVRWRPYLTWPVWRYLLGGLWSTVVAACATGVLAMAGGLLLALRPNRFTRAYAEVMRTVPVLLLVYVMLFVLPSFGVNLPLFWKLVVPLALSHAASCAVIFRAGVGSVDPGQREAGLALGMPDGVVTRFVVLPQAVRHMTPLLVTQAVSLLKDTSLGYVVSYAELLFNGRVLANYNGLLVQTFIVVALVYLVVNLALSRLAHRLEAARARTAR</sequence>
<dbReference type="Proteomes" id="UP000597656">
    <property type="component" value="Unassembled WGS sequence"/>
</dbReference>
<comment type="subcellular location">
    <subcellularLocation>
        <location evidence="5">Cell membrane</location>
        <topology evidence="5">Multi-pass membrane protein</topology>
    </subcellularLocation>
    <subcellularLocation>
        <location evidence="1">Membrane</location>
        <topology evidence="1">Multi-pass membrane protein</topology>
    </subcellularLocation>
</comment>
<dbReference type="Gene3D" id="1.10.3720.10">
    <property type="entry name" value="MetI-like"/>
    <property type="match status" value="1"/>
</dbReference>
<evidence type="ECO:0000256" key="5">
    <source>
        <dbReference type="RuleBase" id="RU363032"/>
    </source>
</evidence>
<dbReference type="CDD" id="cd06261">
    <property type="entry name" value="TM_PBP2"/>
    <property type="match status" value="1"/>
</dbReference>
<feature type="transmembrane region" description="Helical" evidence="5">
    <location>
        <begin position="220"/>
        <end position="239"/>
    </location>
</feature>
<dbReference type="PROSITE" id="PS50928">
    <property type="entry name" value="ABC_TM1"/>
    <property type="match status" value="1"/>
</dbReference>
<dbReference type="EMBL" id="BMNC01000013">
    <property type="protein sequence ID" value="GGN17352.1"/>
    <property type="molecule type" value="Genomic_DNA"/>
</dbReference>
<feature type="transmembrane region" description="Helical" evidence="5">
    <location>
        <begin position="97"/>
        <end position="117"/>
    </location>
</feature>
<dbReference type="SUPFAM" id="SSF161098">
    <property type="entry name" value="MetI-like"/>
    <property type="match status" value="1"/>
</dbReference>
<keyword evidence="5" id="KW-0813">Transport</keyword>
<evidence type="ECO:0000256" key="4">
    <source>
        <dbReference type="ARBA" id="ARBA00023136"/>
    </source>
</evidence>
<reference evidence="8" key="1">
    <citation type="journal article" date="2019" name="Int. J. Syst. Evol. Microbiol.">
        <title>The Global Catalogue of Microorganisms (GCM) 10K type strain sequencing project: providing services to taxonomists for standard genome sequencing and annotation.</title>
        <authorList>
            <consortium name="The Broad Institute Genomics Platform"/>
            <consortium name="The Broad Institute Genome Sequencing Center for Infectious Disease"/>
            <person name="Wu L."/>
            <person name="Ma J."/>
        </authorList>
    </citation>
    <scope>NUCLEOTIDE SEQUENCE [LARGE SCALE GENOMIC DNA]</scope>
    <source>
        <strain evidence="8">CGMCC 4.7319</strain>
    </source>
</reference>
<dbReference type="InterPro" id="IPR000515">
    <property type="entry name" value="MetI-like"/>
</dbReference>
<protein>
    <submittedName>
        <fullName evidence="7">Amino acid ABC transporter permease</fullName>
    </submittedName>
</protein>
<comment type="similarity">
    <text evidence="5">Belongs to the binding-protein-dependent transport system permease family.</text>
</comment>
<dbReference type="RefSeq" id="WP_189158926.1">
    <property type="nucleotide sequence ID" value="NZ_BMNC01000013.1"/>
</dbReference>
<keyword evidence="3 5" id="KW-1133">Transmembrane helix</keyword>
<evidence type="ECO:0000313" key="8">
    <source>
        <dbReference type="Proteomes" id="UP000597656"/>
    </source>
</evidence>
<evidence type="ECO:0000256" key="1">
    <source>
        <dbReference type="ARBA" id="ARBA00004141"/>
    </source>
</evidence>
<keyword evidence="4 5" id="KW-0472">Membrane</keyword>
<organism evidence="7 8">
    <name type="scientific">Lentzea pudingi</name>
    <dbReference type="NCBI Taxonomy" id="1789439"/>
    <lineage>
        <taxon>Bacteria</taxon>
        <taxon>Bacillati</taxon>
        <taxon>Actinomycetota</taxon>
        <taxon>Actinomycetes</taxon>
        <taxon>Pseudonocardiales</taxon>
        <taxon>Pseudonocardiaceae</taxon>
        <taxon>Lentzea</taxon>
    </lineage>
</organism>
<dbReference type="InterPro" id="IPR035906">
    <property type="entry name" value="MetI-like_sf"/>
</dbReference>
<feature type="transmembrane region" description="Helical" evidence="5">
    <location>
        <begin position="12"/>
        <end position="35"/>
    </location>
</feature>
<evidence type="ECO:0000313" key="7">
    <source>
        <dbReference type="EMBL" id="GGN17352.1"/>
    </source>
</evidence>
<accession>A0ABQ2IPN3</accession>
<feature type="transmembrane region" description="Helical" evidence="5">
    <location>
        <begin position="55"/>
        <end position="85"/>
    </location>
</feature>
<comment type="caution">
    <text evidence="7">The sequence shown here is derived from an EMBL/GenBank/DDBJ whole genome shotgun (WGS) entry which is preliminary data.</text>
</comment>
<evidence type="ECO:0000256" key="3">
    <source>
        <dbReference type="ARBA" id="ARBA00022989"/>
    </source>
</evidence>
<keyword evidence="8" id="KW-1185">Reference proteome</keyword>
<name>A0ABQ2IPN3_9PSEU</name>